<proteinExistence type="predicted"/>
<accession>A0A160V8U9</accession>
<dbReference type="InterPro" id="IPR011009">
    <property type="entry name" value="Kinase-like_dom_sf"/>
</dbReference>
<evidence type="ECO:0000259" key="1">
    <source>
        <dbReference type="PROSITE" id="PS50011"/>
    </source>
</evidence>
<dbReference type="GO" id="GO:0005524">
    <property type="term" value="F:ATP binding"/>
    <property type="evidence" value="ECO:0007669"/>
    <property type="project" value="InterPro"/>
</dbReference>
<reference evidence="2" key="1">
    <citation type="submission" date="2015-10" db="EMBL/GenBank/DDBJ databases">
        <authorList>
            <person name="Gilbert D.G."/>
        </authorList>
    </citation>
    <scope>NUCLEOTIDE SEQUENCE</scope>
</reference>
<dbReference type="EMBL" id="FAXA01000249">
    <property type="protein sequence ID" value="CUV02369.1"/>
    <property type="molecule type" value="Genomic_DNA"/>
</dbReference>
<name>A0A160V8U9_9ZZZZ</name>
<dbReference type="GO" id="GO:0004672">
    <property type="term" value="F:protein kinase activity"/>
    <property type="evidence" value="ECO:0007669"/>
    <property type="project" value="InterPro"/>
</dbReference>
<sequence length="338" mass="37885">MEKVDLNRYELTGRLGAGADYEVRAATDRETGNQVAIKRPVPQAISRNQHEAIEARTEKLLQAYQEVGFSTKLISPIVGYTERAIHNDFFGDELAKEYQVIVEERACGIPLLGDMMSKFKGVPIGAGQTLFTLFPLIQPSGGPAYPVHNQLLDLEEVYLKAGYLILDLRPQNIFYRPVSGQMVVIDTGALARLDDQAPRGRPPFDVNDACLEILKFYTTPIEPPTDTSGYRDAIGIRPIVNIGEELDEMARNLAPCESAVVESGTVILEKIMERAYTDYSRFRLDLTNYLDRLKERNSGLANAAEASQTWQEAALWLKDDYWRGFLFDPDTELAGYLP</sequence>
<dbReference type="AlphaFoldDB" id="A0A160V8U9"/>
<protein>
    <recommendedName>
        <fullName evidence="1">Protein kinase domain-containing protein</fullName>
    </recommendedName>
</protein>
<feature type="domain" description="Protein kinase" evidence="1">
    <location>
        <begin position="9"/>
        <end position="338"/>
    </location>
</feature>
<dbReference type="PROSITE" id="PS50011">
    <property type="entry name" value="PROTEIN_KINASE_DOM"/>
    <property type="match status" value="1"/>
</dbReference>
<evidence type="ECO:0000313" key="2">
    <source>
        <dbReference type="EMBL" id="CUV02369.1"/>
    </source>
</evidence>
<dbReference type="Gene3D" id="1.10.510.10">
    <property type="entry name" value="Transferase(Phosphotransferase) domain 1"/>
    <property type="match status" value="1"/>
</dbReference>
<dbReference type="InterPro" id="IPR000719">
    <property type="entry name" value="Prot_kinase_dom"/>
</dbReference>
<dbReference type="SUPFAM" id="SSF56112">
    <property type="entry name" value="Protein kinase-like (PK-like)"/>
    <property type="match status" value="1"/>
</dbReference>
<organism evidence="2">
    <name type="scientific">hydrothermal vent metagenome</name>
    <dbReference type="NCBI Taxonomy" id="652676"/>
    <lineage>
        <taxon>unclassified sequences</taxon>
        <taxon>metagenomes</taxon>
        <taxon>ecological metagenomes</taxon>
    </lineage>
</organism>
<gene>
    <name evidence="2" type="ORF">MGWOODY_Clf1863</name>
</gene>